<feature type="region of interest" description="Disordered" evidence="1">
    <location>
        <begin position="230"/>
        <end position="256"/>
    </location>
</feature>
<feature type="compositionally biased region" description="Polar residues" evidence="1">
    <location>
        <begin position="239"/>
        <end position="253"/>
    </location>
</feature>
<evidence type="ECO:0000256" key="2">
    <source>
        <dbReference type="SAM" id="Phobius"/>
    </source>
</evidence>
<keyword evidence="2" id="KW-0812">Transmembrane</keyword>
<keyword evidence="2" id="KW-1133">Transmembrane helix</keyword>
<dbReference type="Proteomes" id="UP001067231">
    <property type="component" value="Unassembled WGS sequence"/>
</dbReference>
<accession>A0A9D5DH03</accession>
<protein>
    <submittedName>
        <fullName evidence="3">Uncharacterized protein</fullName>
    </submittedName>
</protein>
<organism evidence="3">
    <name type="scientific">Cryptosporidium canis</name>
    <dbReference type="NCBI Taxonomy" id="195482"/>
    <lineage>
        <taxon>Eukaryota</taxon>
        <taxon>Sar</taxon>
        <taxon>Alveolata</taxon>
        <taxon>Apicomplexa</taxon>
        <taxon>Conoidasida</taxon>
        <taxon>Coccidia</taxon>
        <taxon>Eucoccidiorida</taxon>
        <taxon>Eimeriorina</taxon>
        <taxon>Cryptosporidiidae</taxon>
        <taxon>Cryptosporidium</taxon>
    </lineage>
</organism>
<evidence type="ECO:0000313" key="3">
    <source>
        <dbReference type="EMBL" id="KAJ1609740.1"/>
    </source>
</evidence>
<dbReference type="AlphaFoldDB" id="A0A9D5DH03"/>
<feature type="transmembrane region" description="Helical" evidence="2">
    <location>
        <begin position="112"/>
        <end position="130"/>
    </location>
</feature>
<proteinExistence type="predicted"/>
<dbReference type="EMBL" id="JAPCXC010000031">
    <property type="protein sequence ID" value="KAJ1609740.1"/>
    <property type="molecule type" value="Genomic_DNA"/>
</dbReference>
<feature type="region of interest" description="Disordered" evidence="1">
    <location>
        <begin position="266"/>
        <end position="285"/>
    </location>
</feature>
<dbReference type="OrthoDB" id="343845at2759"/>
<feature type="compositionally biased region" description="Polar residues" evidence="1">
    <location>
        <begin position="272"/>
        <end position="285"/>
    </location>
</feature>
<sequence length="358" mass="39515">MVPDHVQVEPHWDRDASLSEVLDEIIISELGEDPGFDLDSWTSVPRLKLGLTSYLEIVDWLSDVMFYKYSIKILLFLSIQIIQRQTLYLVDIDHHFGDIILKSNFSIYGTRSLYLLVGLVGLIYSFLVFVRELRVLKFLSSQSRSGTGILGQARDLQTPRTGASDIWCAVMGFSGRFCEIVDVIVLSYLASFHLELSQAILLLLVRLSFLAIQLRSLLAVGNISSGFVQSQHPRPGSAGSPQSSALSFRSTTSQDEERIGLSVEIDTESARQHQSSHPPRASPSTATLQSLLADYQDTFVLCTMSQTFFSKGLGFYAHPGFSRAPGQDEAFQGPSACGPGVLPGHAFSGKRSEPSIHH</sequence>
<reference evidence="3" key="1">
    <citation type="submission" date="2022-10" db="EMBL/GenBank/DDBJ databases">
        <title>Adaptive evolution leads to modifications in subtelomeric GC content in a zoonotic Cryptosporidium species.</title>
        <authorList>
            <person name="Li J."/>
            <person name="Feng Y."/>
            <person name="Xiao L."/>
        </authorList>
    </citation>
    <scope>NUCLEOTIDE SEQUENCE</scope>
    <source>
        <strain evidence="3">33844</strain>
    </source>
</reference>
<name>A0A9D5DH03_9CRYT</name>
<evidence type="ECO:0000256" key="1">
    <source>
        <dbReference type="SAM" id="MobiDB-lite"/>
    </source>
</evidence>
<gene>
    <name evidence="3" type="ORF">OJ253_1452</name>
</gene>
<keyword evidence="2" id="KW-0472">Membrane</keyword>
<comment type="caution">
    <text evidence="3">The sequence shown here is derived from an EMBL/GenBank/DDBJ whole genome shotgun (WGS) entry which is preliminary data.</text>
</comment>